<keyword evidence="1" id="KW-0472">Membrane</keyword>
<dbReference type="RefSeq" id="WP_205796909.1">
    <property type="nucleotide sequence ID" value="NZ_RBZY01000018.1"/>
</dbReference>
<organism evidence="2 3">
    <name type="scientific">Microbacterium enclense</name>
    <dbReference type="NCBI Taxonomy" id="993073"/>
    <lineage>
        <taxon>Bacteria</taxon>
        <taxon>Bacillati</taxon>
        <taxon>Actinomycetota</taxon>
        <taxon>Actinomycetes</taxon>
        <taxon>Micrococcales</taxon>
        <taxon>Microbacteriaceae</taxon>
        <taxon>Microbacterium</taxon>
    </lineage>
</organism>
<evidence type="ECO:0000313" key="2">
    <source>
        <dbReference type="EMBL" id="RWR20025.1"/>
    </source>
</evidence>
<comment type="caution">
    <text evidence="2">The sequence shown here is derived from an EMBL/GenBank/DDBJ whole genome shotgun (WGS) entry which is preliminary data.</text>
</comment>
<protein>
    <submittedName>
        <fullName evidence="2">Uncharacterized protein</fullName>
    </submittedName>
</protein>
<evidence type="ECO:0000256" key="1">
    <source>
        <dbReference type="SAM" id="Phobius"/>
    </source>
</evidence>
<proteinExistence type="predicted"/>
<reference evidence="2 3" key="1">
    <citation type="journal article" date="2018" name="Front. Microbiol.">
        <title>Novel Insights Into Bacterial Dimethylsulfoniopropionate Catabolism in the East China Sea.</title>
        <authorList>
            <person name="Liu J."/>
            <person name="Liu J."/>
            <person name="Zhang S.H."/>
            <person name="Liang J."/>
            <person name="Lin H."/>
            <person name="Song D."/>
            <person name="Yang G.P."/>
            <person name="Todd J.D."/>
            <person name="Zhang X.H."/>
        </authorList>
    </citation>
    <scope>NUCLEOTIDE SEQUENCE [LARGE SCALE GENOMIC DNA]</scope>
    <source>
        <strain evidence="2 3">ZYFD042</strain>
    </source>
</reference>
<dbReference type="Proteomes" id="UP000285970">
    <property type="component" value="Unassembled WGS sequence"/>
</dbReference>
<accession>A0A443JHM2</accession>
<keyword evidence="1" id="KW-1133">Transmembrane helix</keyword>
<gene>
    <name evidence="2" type="ORF">D8Y23_06375</name>
</gene>
<evidence type="ECO:0000313" key="3">
    <source>
        <dbReference type="Proteomes" id="UP000285970"/>
    </source>
</evidence>
<dbReference type="AlphaFoldDB" id="A0A443JHM2"/>
<name>A0A443JHM2_9MICO</name>
<keyword evidence="1" id="KW-0812">Transmembrane</keyword>
<feature type="transmembrane region" description="Helical" evidence="1">
    <location>
        <begin position="6"/>
        <end position="31"/>
    </location>
</feature>
<sequence>MNLTTVQALVALAAFFLTFTVAILGGVRWMLTRWERRTDERFDRVDRRFDRLEARTDERFAEVDRRFA</sequence>
<feature type="non-terminal residue" evidence="2">
    <location>
        <position position="68"/>
    </location>
</feature>
<dbReference type="EMBL" id="RBZY01000018">
    <property type="protein sequence ID" value="RWR20025.1"/>
    <property type="molecule type" value="Genomic_DNA"/>
</dbReference>